<gene>
    <name evidence="2" type="ORF">BSL78_18985</name>
</gene>
<dbReference type="AlphaFoldDB" id="A0A2G8K833"/>
<dbReference type="EMBL" id="MRZV01000795">
    <property type="protein sequence ID" value="PIK44161.1"/>
    <property type="molecule type" value="Genomic_DNA"/>
</dbReference>
<dbReference type="Pfam" id="PF07705">
    <property type="entry name" value="CARDB"/>
    <property type="match status" value="1"/>
</dbReference>
<dbReference type="Proteomes" id="UP000230750">
    <property type="component" value="Unassembled WGS sequence"/>
</dbReference>
<evidence type="ECO:0000259" key="1">
    <source>
        <dbReference type="Pfam" id="PF07705"/>
    </source>
</evidence>
<keyword evidence="3" id="KW-1185">Reference proteome</keyword>
<proteinExistence type="predicted"/>
<comment type="caution">
    <text evidence="2">The sequence shown here is derived from an EMBL/GenBank/DDBJ whole genome shotgun (WGS) entry which is preliminary data.</text>
</comment>
<dbReference type="Gene3D" id="2.60.40.10">
    <property type="entry name" value="Immunoglobulins"/>
    <property type="match status" value="1"/>
</dbReference>
<evidence type="ECO:0000313" key="3">
    <source>
        <dbReference type="Proteomes" id="UP000230750"/>
    </source>
</evidence>
<organism evidence="2 3">
    <name type="scientific">Stichopus japonicus</name>
    <name type="common">Sea cucumber</name>
    <dbReference type="NCBI Taxonomy" id="307972"/>
    <lineage>
        <taxon>Eukaryota</taxon>
        <taxon>Metazoa</taxon>
        <taxon>Echinodermata</taxon>
        <taxon>Eleutherozoa</taxon>
        <taxon>Echinozoa</taxon>
        <taxon>Holothuroidea</taxon>
        <taxon>Aspidochirotacea</taxon>
        <taxon>Aspidochirotida</taxon>
        <taxon>Stichopodidae</taxon>
        <taxon>Apostichopus</taxon>
    </lineage>
</organism>
<dbReference type="InterPro" id="IPR013783">
    <property type="entry name" value="Ig-like_fold"/>
</dbReference>
<evidence type="ECO:0000313" key="2">
    <source>
        <dbReference type="EMBL" id="PIK44161.1"/>
    </source>
</evidence>
<protein>
    <submittedName>
        <fullName evidence="2">YD repeat protein</fullName>
    </submittedName>
</protein>
<feature type="domain" description="CARDB" evidence="1">
    <location>
        <begin position="21"/>
        <end position="133"/>
    </location>
</feature>
<dbReference type="InterPro" id="IPR011635">
    <property type="entry name" value="CARDB"/>
</dbReference>
<accession>A0A2G8K833</accession>
<sequence length="498" mass="55351">MASHLDYQKPANISVILSPPADFTVTNVTVQPKRAQSGEAVNVSWEVRNAGNGLPDSSFWYDSVVIKQADGRVLQTFGYRFISEDLSPSSSYQRSTTFFVRDIWTTGMYQIEVATDVTNTVFEFEYENNNEASQNMQIVQSLADLVISDANGTVSLNLISGESVLVLNWTVTNVGPGATGGDRIIDTVVVIQCNGRCVRRTLESVVTMTNLLPESNYNVANREFPIPSEISGNIRIEITTSFNGLESGTGSNVIDIFLTIPCLSPLLETRNLTISNAFDELDSFTAGEDIKLTWFTVNVGNLTALTNSVTAIVSLVSQKRHPLRNVLLTSALVPSDSLQVNISVRLPLTVNGIVSFTVSYEQDESVCVSVSPVYFGPYSINPPPTPSLEVSDVGWEILQSGTAIFVSWRVTNVGNTMIAESEWYDEVTIVSDMFGYRQFLQPWRFSYYWTDGNWTVLQHFQDTSSSSKCCWYCIRCCHKYIRISPWRTVTTRHSCSSK</sequence>
<name>A0A2G8K833_STIJA</name>
<reference evidence="2 3" key="1">
    <citation type="journal article" date="2017" name="PLoS Biol.">
        <title>The sea cucumber genome provides insights into morphological evolution and visceral regeneration.</title>
        <authorList>
            <person name="Zhang X."/>
            <person name="Sun L."/>
            <person name="Yuan J."/>
            <person name="Sun Y."/>
            <person name="Gao Y."/>
            <person name="Zhang L."/>
            <person name="Li S."/>
            <person name="Dai H."/>
            <person name="Hamel J.F."/>
            <person name="Liu C."/>
            <person name="Yu Y."/>
            <person name="Liu S."/>
            <person name="Lin W."/>
            <person name="Guo K."/>
            <person name="Jin S."/>
            <person name="Xu P."/>
            <person name="Storey K.B."/>
            <person name="Huan P."/>
            <person name="Zhang T."/>
            <person name="Zhou Y."/>
            <person name="Zhang J."/>
            <person name="Lin C."/>
            <person name="Li X."/>
            <person name="Xing L."/>
            <person name="Huo D."/>
            <person name="Sun M."/>
            <person name="Wang L."/>
            <person name="Mercier A."/>
            <person name="Li F."/>
            <person name="Yang H."/>
            <person name="Xiang J."/>
        </authorList>
    </citation>
    <scope>NUCLEOTIDE SEQUENCE [LARGE SCALE GENOMIC DNA]</scope>
    <source>
        <strain evidence="2">Shaxun</strain>
        <tissue evidence="2">Muscle</tissue>
    </source>
</reference>